<dbReference type="FunFam" id="1.25.40.990:FF:000001">
    <property type="entry name" value="26S proteasome non-ATPase regulatory subunit"/>
    <property type="match status" value="1"/>
</dbReference>
<evidence type="ECO:0000256" key="2">
    <source>
        <dbReference type="ARBA" id="ARBA00022942"/>
    </source>
</evidence>
<feature type="domain" description="CSN8/PSMD8/EIF3K" evidence="3">
    <location>
        <begin position="101"/>
        <end position="238"/>
    </location>
</feature>
<dbReference type="InterPro" id="IPR033464">
    <property type="entry name" value="CSN8_PSD8_EIF3K"/>
</dbReference>
<evidence type="ECO:0000259" key="3">
    <source>
        <dbReference type="Pfam" id="PF10075"/>
    </source>
</evidence>
<keyword evidence="2" id="KW-0647">Proteasome</keyword>
<organism evidence="4">
    <name type="scientific">Hanusia phi</name>
    <dbReference type="NCBI Taxonomy" id="3032"/>
    <lineage>
        <taxon>Eukaryota</taxon>
        <taxon>Cryptophyceae</taxon>
        <taxon>Pyrenomonadales</taxon>
        <taxon>Geminigeraceae</taxon>
        <taxon>Hanusia</taxon>
    </lineage>
</organism>
<dbReference type="GO" id="GO:0043161">
    <property type="term" value="P:proteasome-mediated ubiquitin-dependent protein catabolic process"/>
    <property type="evidence" value="ECO:0007669"/>
    <property type="project" value="TreeGrafter"/>
</dbReference>
<dbReference type="PANTHER" id="PTHR12387">
    <property type="entry name" value="26S PROTEASOME NON-ATPASE REGULATORY SUBUNIT 8"/>
    <property type="match status" value="1"/>
</dbReference>
<dbReference type="EMBL" id="HBEO01027052">
    <property type="protein sequence ID" value="CAD8498434.1"/>
    <property type="molecule type" value="Transcribed_RNA"/>
</dbReference>
<gene>
    <name evidence="4" type="ORF">HPHI1048_LOCUS18234</name>
</gene>
<evidence type="ECO:0000256" key="1">
    <source>
        <dbReference type="ARBA" id="ARBA00009627"/>
    </source>
</evidence>
<dbReference type="GO" id="GO:0005634">
    <property type="term" value="C:nucleus"/>
    <property type="evidence" value="ECO:0007669"/>
    <property type="project" value="TreeGrafter"/>
</dbReference>
<proteinExistence type="inferred from homology"/>
<sequence length="264" mass="29682">MSGEAAAMLPRLKAAINGGDMDGAKKLMIQLKILMTSFKSTPGVVAANEANVQELMIVREFYELGCLVAAQSEDIEGFERHFAVVKSCYTDYSAVLPQSEKQYELQGLNLLCLLSQSKIAEFHTELELIPVDVWENPFIKFPINLEQYLMEGSYQKVLESPGGVPSKSYSYFVRLLSGTVRDSIAESSEAAYDWMPLAQALKMLSMESAKELAEYAVSKQREWEVDVNANVVRFREDQKVDLEVPSQRLIVETLSYAKELERIV</sequence>
<evidence type="ECO:0000313" key="4">
    <source>
        <dbReference type="EMBL" id="CAD8498434.1"/>
    </source>
</evidence>
<dbReference type="AlphaFoldDB" id="A0A7S0F2F2"/>
<protein>
    <recommendedName>
        <fullName evidence="3">CSN8/PSMD8/EIF3K domain-containing protein</fullName>
    </recommendedName>
</protein>
<dbReference type="GO" id="GO:0005829">
    <property type="term" value="C:cytosol"/>
    <property type="evidence" value="ECO:0007669"/>
    <property type="project" value="TreeGrafter"/>
</dbReference>
<reference evidence="4" key="1">
    <citation type="submission" date="2021-01" db="EMBL/GenBank/DDBJ databases">
        <authorList>
            <person name="Corre E."/>
            <person name="Pelletier E."/>
            <person name="Niang G."/>
            <person name="Scheremetjew M."/>
            <person name="Finn R."/>
            <person name="Kale V."/>
            <person name="Holt S."/>
            <person name="Cochrane G."/>
            <person name="Meng A."/>
            <person name="Brown T."/>
            <person name="Cohen L."/>
        </authorList>
    </citation>
    <scope>NUCLEOTIDE SEQUENCE</scope>
    <source>
        <strain evidence="4">CCMP325</strain>
    </source>
</reference>
<dbReference type="Gene3D" id="1.25.40.990">
    <property type="match status" value="1"/>
</dbReference>
<comment type="similarity">
    <text evidence="1">Belongs to the proteasome subunit S14 family.</text>
</comment>
<name>A0A7S0F2F2_9CRYP</name>
<dbReference type="GO" id="GO:0008541">
    <property type="term" value="C:proteasome regulatory particle, lid subcomplex"/>
    <property type="evidence" value="ECO:0007669"/>
    <property type="project" value="TreeGrafter"/>
</dbReference>
<accession>A0A7S0F2F2</accession>
<dbReference type="InterPro" id="IPR006746">
    <property type="entry name" value="26S_Psome_Rpn12"/>
</dbReference>
<dbReference type="PANTHER" id="PTHR12387:SF0">
    <property type="entry name" value="26S PROTEASOME NON-ATPASE REGULATORY SUBUNIT 8"/>
    <property type="match status" value="1"/>
</dbReference>
<dbReference type="Pfam" id="PF10075">
    <property type="entry name" value="CSN8_PSD8_EIF3K"/>
    <property type="match status" value="1"/>
</dbReference>